<proteinExistence type="predicted"/>
<dbReference type="AlphaFoldDB" id="A0A8X8XQV1"/>
<dbReference type="Proteomes" id="UP000298416">
    <property type="component" value="Unassembled WGS sequence"/>
</dbReference>
<sequence length="82" mass="9340">MKCRRTGIPKNEFGAENVVVARVLNLKTYELELRKQSRGGIGEVGESIVESEIGRFERIADTGSIDERKNSRRRISVNRLCF</sequence>
<organism evidence="1">
    <name type="scientific">Salvia splendens</name>
    <name type="common">Scarlet sage</name>
    <dbReference type="NCBI Taxonomy" id="180675"/>
    <lineage>
        <taxon>Eukaryota</taxon>
        <taxon>Viridiplantae</taxon>
        <taxon>Streptophyta</taxon>
        <taxon>Embryophyta</taxon>
        <taxon>Tracheophyta</taxon>
        <taxon>Spermatophyta</taxon>
        <taxon>Magnoliopsida</taxon>
        <taxon>eudicotyledons</taxon>
        <taxon>Gunneridae</taxon>
        <taxon>Pentapetalae</taxon>
        <taxon>asterids</taxon>
        <taxon>lamiids</taxon>
        <taxon>Lamiales</taxon>
        <taxon>Lamiaceae</taxon>
        <taxon>Nepetoideae</taxon>
        <taxon>Mentheae</taxon>
        <taxon>Salviinae</taxon>
        <taxon>Salvia</taxon>
        <taxon>Salvia subgen. Calosphace</taxon>
        <taxon>core Calosphace</taxon>
    </lineage>
</organism>
<dbReference type="EMBL" id="PNBA02000008">
    <property type="protein sequence ID" value="KAG6416949.1"/>
    <property type="molecule type" value="Genomic_DNA"/>
</dbReference>
<reference evidence="1" key="1">
    <citation type="submission" date="2018-01" db="EMBL/GenBank/DDBJ databases">
        <authorList>
            <person name="Mao J.F."/>
        </authorList>
    </citation>
    <scope>NUCLEOTIDE SEQUENCE</scope>
    <source>
        <strain evidence="1">Huo1</strain>
        <tissue evidence="1">Leaf</tissue>
    </source>
</reference>
<protein>
    <submittedName>
        <fullName evidence="1">Uncharacterized protein</fullName>
    </submittedName>
</protein>
<evidence type="ECO:0000313" key="1">
    <source>
        <dbReference type="EMBL" id="KAG6416949.1"/>
    </source>
</evidence>
<keyword evidence="2" id="KW-1185">Reference proteome</keyword>
<accession>A0A8X8XQV1</accession>
<evidence type="ECO:0000313" key="2">
    <source>
        <dbReference type="Proteomes" id="UP000298416"/>
    </source>
</evidence>
<gene>
    <name evidence="1" type="ORF">SASPL_124390</name>
</gene>
<name>A0A8X8XQV1_SALSN</name>
<reference evidence="1" key="2">
    <citation type="submission" date="2020-08" db="EMBL/GenBank/DDBJ databases">
        <title>Plant Genome Project.</title>
        <authorList>
            <person name="Zhang R.-G."/>
        </authorList>
    </citation>
    <scope>NUCLEOTIDE SEQUENCE</scope>
    <source>
        <strain evidence="1">Huo1</strain>
        <tissue evidence="1">Leaf</tissue>
    </source>
</reference>
<comment type="caution">
    <text evidence="1">The sequence shown here is derived from an EMBL/GenBank/DDBJ whole genome shotgun (WGS) entry which is preliminary data.</text>
</comment>